<sequence length="162" mass="18199">MDPSITLSTPFLTSPREIAYSSTKTKDRKVLAKFKTFVKILAAYSSPQLQLRFLGDVKLIRSADQLVASFADLAALLDQTSHNIPSYLLQSRLDRPPVLWNTMHEVLATFGIPEPSATTAQRLAKQYFLECPLDCLKREDAWVWRFLPGHSAAFATTRASLK</sequence>
<gene>
    <name evidence="1" type="ORF">OHK93_003830</name>
</gene>
<name>A0AA43TNN0_9LECA</name>
<protein>
    <submittedName>
        <fullName evidence="1">Uncharacterized protein</fullName>
    </submittedName>
</protein>
<proteinExistence type="predicted"/>
<reference evidence="1" key="1">
    <citation type="journal article" date="2023" name="Genome Biol. Evol.">
        <title>First Whole Genome Sequence and Flow Cytometry Genome Size Data for the Lichen-Forming Fungus Ramalina farinacea (Ascomycota).</title>
        <authorList>
            <person name="Llewellyn T."/>
            <person name="Mian S."/>
            <person name="Hill R."/>
            <person name="Leitch I.J."/>
            <person name="Gaya E."/>
        </authorList>
    </citation>
    <scope>NUCLEOTIDE SEQUENCE</scope>
    <source>
        <strain evidence="1">LIQ254RAFAR</strain>
    </source>
</reference>
<dbReference type="EMBL" id="JAPUFD010000002">
    <property type="protein sequence ID" value="MDI1485641.1"/>
    <property type="molecule type" value="Genomic_DNA"/>
</dbReference>
<comment type="caution">
    <text evidence="1">The sequence shown here is derived from an EMBL/GenBank/DDBJ whole genome shotgun (WGS) entry which is preliminary data.</text>
</comment>
<keyword evidence="2" id="KW-1185">Reference proteome</keyword>
<evidence type="ECO:0000313" key="1">
    <source>
        <dbReference type="EMBL" id="MDI1485641.1"/>
    </source>
</evidence>
<evidence type="ECO:0000313" key="2">
    <source>
        <dbReference type="Proteomes" id="UP001161017"/>
    </source>
</evidence>
<dbReference type="AlphaFoldDB" id="A0AA43TNN0"/>
<dbReference type="Proteomes" id="UP001161017">
    <property type="component" value="Unassembled WGS sequence"/>
</dbReference>
<accession>A0AA43TNN0</accession>
<organism evidence="1 2">
    <name type="scientific">Ramalina farinacea</name>
    <dbReference type="NCBI Taxonomy" id="258253"/>
    <lineage>
        <taxon>Eukaryota</taxon>
        <taxon>Fungi</taxon>
        <taxon>Dikarya</taxon>
        <taxon>Ascomycota</taxon>
        <taxon>Pezizomycotina</taxon>
        <taxon>Lecanoromycetes</taxon>
        <taxon>OSLEUM clade</taxon>
        <taxon>Lecanoromycetidae</taxon>
        <taxon>Lecanorales</taxon>
        <taxon>Lecanorineae</taxon>
        <taxon>Ramalinaceae</taxon>
        <taxon>Ramalina</taxon>
    </lineage>
</organism>